<comment type="caution">
    <text evidence="2">The sequence shown here is derived from an EMBL/GenBank/DDBJ whole genome shotgun (WGS) entry which is preliminary data.</text>
</comment>
<dbReference type="RefSeq" id="WP_281804558.1">
    <property type="nucleotide sequence ID" value="NZ_BSEC01000001.1"/>
</dbReference>
<evidence type="ECO:0000313" key="3">
    <source>
        <dbReference type="Proteomes" id="UP001144323"/>
    </source>
</evidence>
<keyword evidence="3" id="KW-1185">Reference proteome</keyword>
<keyword evidence="1" id="KW-0812">Transmembrane</keyword>
<dbReference type="AlphaFoldDB" id="A0A9W6GX65"/>
<keyword evidence="1" id="KW-0472">Membrane</keyword>
<accession>A0A9W6GX65</accession>
<proteinExistence type="predicted"/>
<feature type="transmembrane region" description="Helical" evidence="1">
    <location>
        <begin position="120"/>
        <end position="145"/>
    </location>
</feature>
<name>A0A9W6GX65_9HYPH</name>
<feature type="transmembrane region" description="Helical" evidence="1">
    <location>
        <begin position="72"/>
        <end position="95"/>
    </location>
</feature>
<sequence>MPKQIMEAYGVEHPAPHRGKVSDALLFSALLAAPLAWAAQLLLNYALAANACFPREAPKGAPGPGWEWLEPGLLTINLTALAVAFAATLVAAAMWRRTSEEAHGGHDRLIDVGHGRTRFFAIWGVWSGVWFIIQILFGTIAAIGAPGCGS</sequence>
<dbReference type="EMBL" id="BSEC01000001">
    <property type="protein sequence ID" value="GLI94504.1"/>
    <property type="molecule type" value="Genomic_DNA"/>
</dbReference>
<evidence type="ECO:0000313" key="2">
    <source>
        <dbReference type="EMBL" id="GLI94504.1"/>
    </source>
</evidence>
<dbReference type="Proteomes" id="UP001144323">
    <property type="component" value="Unassembled WGS sequence"/>
</dbReference>
<organism evidence="2 3">
    <name type="scientific">Methylocystis echinoides</name>
    <dbReference type="NCBI Taxonomy" id="29468"/>
    <lineage>
        <taxon>Bacteria</taxon>
        <taxon>Pseudomonadati</taxon>
        <taxon>Pseudomonadota</taxon>
        <taxon>Alphaproteobacteria</taxon>
        <taxon>Hyphomicrobiales</taxon>
        <taxon>Methylocystaceae</taxon>
        <taxon>Methylocystis</taxon>
    </lineage>
</organism>
<reference evidence="2" key="1">
    <citation type="journal article" date="2023" name="Int. J. Syst. Evol. Microbiol.">
        <title>Methylocystis iwaonis sp. nov., a type II methane-oxidizing bacterium from surface soil of a rice paddy field in Japan, and emended description of the genus Methylocystis (ex Whittenbury et al. 1970) Bowman et al. 1993.</title>
        <authorList>
            <person name="Kaise H."/>
            <person name="Sawadogo J.B."/>
            <person name="Alam M.S."/>
            <person name="Ueno C."/>
            <person name="Dianou D."/>
            <person name="Shinjo R."/>
            <person name="Asakawa S."/>
        </authorList>
    </citation>
    <scope>NUCLEOTIDE SEQUENCE</scope>
    <source>
        <strain evidence="2">LMG27198</strain>
    </source>
</reference>
<gene>
    <name evidence="2" type="ORF">LMG27198_34960</name>
</gene>
<evidence type="ECO:0000256" key="1">
    <source>
        <dbReference type="SAM" id="Phobius"/>
    </source>
</evidence>
<protein>
    <submittedName>
        <fullName evidence="2">Uncharacterized protein</fullName>
    </submittedName>
</protein>
<keyword evidence="1" id="KW-1133">Transmembrane helix</keyword>